<sequence length="38" mass="4311">MYEIRGTDPETKKTTVLNVYAYWSGESVDSTPPSCEVR</sequence>
<evidence type="ECO:0000313" key="2">
    <source>
        <dbReference type="Proteomes" id="UP000887013"/>
    </source>
</evidence>
<organism evidence="1 2">
    <name type="scientific">Nephila pilipes</name>
    <name type="common">Giant wood spider</name>
    <name type="synonym">Nephila maculata</name>
    <dbReference type="NCBI Taxonomy" id="299642"/>
    <lineage>
        <taxon>Eukaryota</taxon>
        <taxon>Metazoa</taxon>
        <taxon>Ecdysozoa</taxon>
        <taxon>Arthropoda</taxon>
        <taxon>Chelicerata</taxon>
        <taxon>Arachnida</taxon>
        <taxon>Araneae</taxon>
        <taxon>Araneomorphae</taxon>
        <taxon>Entelegynae</taxon>
        <taxon>Araneoidea</taxon>
        <taxon>Nephilidae</taxon>
        <taxon>Nephila</taxon>
    </lineage>
</organism>
<keyword evidence="2" id="KW-1185">Reference proteome</keyword>
<proteinExistence type="predicted"/>
<reference evidence="1" key="1">
    <citation type="submission" date="2020-08" db="EMBL/GenBank/DDBJ databases">
        <title>Multicomponent nature underlies the extraordinary mechanical properties of spider dragline silk.</title>
        <authorList>
            <person name="Kono N."/>
            <person name="Nakamura H."/>
            <person name="Mori M."/>
            <person name="Yoshida Y."/>
            <person name="Ohtoshi R."/>
            <person name="Malay A.D."/>
            <person name="Moran D.A.P."/>
            <person name="Tomita M."/>
            <person name="Numata K."/>
            <person name="Arakawa K."/>
        </authorList>
    </citation>
    <scope>NUCLEOTIDE SEQUENCE</scope>
</reference>
<protein>
    <submittedName>
        <fullName evidence="1">Uncharacterized protein</fullName>
    </submittedName>
</protein>
<gene>
    <name evidence="1" type="ORF">NPIL_112081</name>
</gene>
<dbReference type="EMBL" id="BMAW01062484">
    <property type="protein sequence ID" value="GFT36043.1"/>
    <property type="molecule type" value="Genomic_DNA"/>
</dbReference>
<evidence type="ECO:0000313" key="1">
    <source>
        <dbReference type="EMBL" id="GFT36043.1"/>
    </source>
</evidence>
<dbReference type="Proteomes" id="UP000887013">
    <property type="component" value="Unassembled WGS sequence"/>
</dbReference>
<name>A0A8X6NUH4_NEPPI</name>
<accession>A0A8X6NUH4</accession>
<feature type="non-terminal residue" evidence="1">
    <location>
        <position position="38"/>
    </location>
</feature>
<comment type="caution">
    <text evidence="1">The sequence shown here is derived from an EMBL/GenBank/DDBJ whole genome shotgun (WGS) entry which is preliminary data.</text>
</comment>
<dbReference type="AlphaFoldDB" id="A0A8X6NUH4"/>